<dbReference type="AlphaFoldDB" id="A0A087TJI6"/>
<name>A0A087TJI6_STEMI</name>
<proteinExistence type="predicted"/>
<sequence length="99" mass="11723">MLSFEGFNLRKQKEVRWVKSGLKQCKSLRQRFLKFETKLCVCLLKSHLDFDRALAERFTETGTVTFRELRASWHWSRCVSKTLPTLLCKSQHCATNNRI</sequence>
<reference evidence="1 2" key="1">
    <citation type="submission" date="2013-11" db="EMBL/GenBank/DDBJ databases">
        <title>Genome sequencing of Stegodyphus mimosarum.</title>
        <authorList>
            <person name="Bechsgaard J."/>
        </authorList>
    </citation>
    <scope>NUCLEOTIDE SEQUENCE [LARGE SCALE GENOMIC DNA]</scope>
</reference>
<evidence type="ECO:0000313" key="2">
    <source>
        <dbReference type="Proteomes" id="UP000054359"/>
    </source>
</evidence>
<evidence type="ECO:0000313" key="1">
    <source>
        <dbReference type="EMBL" id="KFM65275.1"/>
    </source>
</evidence>
<accession>A0A087TJI6</accession>
<gene>
    <name evidence="1" type="ORF">X975_14934</name>
</gene>
<organism evidence="1 2">
    <name type="scientific">Stegodyphus mimosarum</name>
    <name type="common">African social velvet spider</name>
    <dbReference type="NCBI Taxonomy" id="407821"/>
    <lineage>
        <taxon>Eukaryota</taxon>
        <taxon>Metazoa</taxon>
        <taxon>Ecdysozoa</taxon>
        <taxon>Arthropoda</taxon>
        <taxon>Chelicerata</taxon>
        <taxon>Arachnida</taxon>
        <taxon>Araneae</taxon>
        <taxon>Araneomorphae</taxon>
        <taxon>Entelegynae</taxon>
        <taxon>Eresoidea</taxon>
        <taxon>Eresidae</taxon>
        <taxon>Stegodyphus</taxon>
    </lineage>
</organism>
<dbReference type="EMBL" id="KK115499">
    <property type="protein sequence ID" value="KFM65275.1"/>
    <property type="molecule type" value="Genomic_DNA"/>
</dbReference>
<protein>
    <submittedName>
        <fullName evidence="1">Uncharacterized protein</fullName>
    </submittedName>
</protein>
<dbReference type="Proteomes" id="UP000054359">
    <property type="component" value="Unassembled WGS sequence"/>
</dbReference>
<keyword evidence="2" id="KW-1185">Reference proteome</keyword>
<feature type="non-terminal residue" evidence="1">
    <location>
        <position position="99"/>
    </location>
</feature>